<dbReference type="EMBL" id="BGZK01003826">
    <property type="protein sequence ID" value="GBP04872.1"/>
    <property type="molecule type" value="Genomic_DNA"/>
</dbReference>
<dbReference type="Proteomes" id="UP000299102">
    <property type="component" value="Unassembled WGS sequence"/>
</dbReference>
<comment type="caution">
    <text evidence="1">The sequence shown here is derived from an EMBL/GenBank/DDBJ whole genome shotgun (WGS) entry which is preliminary data.</text>
</comment>
<reference evidence="1 2" key="1">
    <citation type="journal article" date="2019" name="Commun. Biol.">
        <title>The bagworm genome reveals a unique fibroin gene that provides high tensile strength.</title>
        <authorList>
            <person name="Kono N."/>
            <person name="Nakamura H."/>
            <person name="Ohtoshi R."/>
            <person name="Tomita M."/>
            <person name="Numata K."/>
            <person name="Arakawa K."/>
        </authorList>
    </citation>
    <scope>NUCLEOTIDE SEQUENCE [LARGE SCALE GENOMIC DNA]</scope>
</reference>
<dbReference type="AlphaFoldDB" id="A0A4C1SRW5"/>
<protein>
    <submittedName>
        <fullName evidence="1">Uncharacterized protein</fullName>
    </submittedName>
</protein>
<accession>A0A4C1SRW5</accession>
<gene>
    <name evidence="1" type="ORF">EVAR_94256_1</name>
</gene>
<name>A0A4C1SRW5_EUMVA</name>
<organism evidence="1 2">
    <name type="scientific">Eumeta variegata</name>
    <name type="common">Bagworm moth</name>
    <name type="synonym">Eumeta japonica</name>
    <dbReference type="NCBI Taxonomy" id="151549"/>
    <lineage>
        <taxon>Eukaryota</taxon>
        <taxon>Metazoa</taxon>
        <taxon>Ecdysozoa</taxon>
        <taxon>Arthropoda</taxon>
        <taxon>Hexapoda</taxon>
        <taxon>Insecta</taxon>
        <taxon>Pterygota</taxon>
        <taxon>Neoptera</taxon>
        <taxon>Endopterygota</taxon>
        <taxon>Lepidoptera</taxon>
        <taxon>Glossata</taxon>
        <taxon>Ditrysia</taxon>
        <taxon>Tineoidea</taxon>
        <taxon>Psychidae</taxon>
        <taxon>Oiketicinae</taxon>
        <taxon>Eumeta</taxon>
    </lineage>
</organism>
<evidence type="ECO:0000313" key="1">
    <source>
        <dbReference type="EMBL" id="GBP04872.1"/>
    </source>
</evidence>
<keyword evidence="2" id="KW-1185">Reference proteome</keyword>
<evidence type="ECO:0000313" key="2">
    <source>
        <dbReference type="Proteomes" id="UP000299102"/>
    </source>
</evidence>
<sequence length="100" mass="10956">MRVTPSRSAGARALDPVAVRRPVSPELFRSPARPHALPLRRGQRWADEKNEKNVCIKNSSTLHRSVFRIFGLMVGGRSVVDVVSFEPAGTGSNLTTDEST</sequence>
<proteinExistence type="predicted"/>